<evidence type="ECO:0000313" key="9">
    <source>
        <dbReference type="EMBL" id="ORC34296.1"/>
    </source>
</evidence>
<dbReference type="CDD" id="cd16321">
    <property type="entry name" value="MraZ_C"/>
    <property type="match status" value="1"/>
</dbReference>
<dbReference type="InterPro" id="IPR007159">
    <property type="entry name" value="SpoVT-AbrB_dom"/>
</dbReference>
<evidence type="ECO:0000256" key="2">
    <source>
        <dbReference type="ARBA" id="ARBA00022490"/>
    </source>
</evidence>
<dbReference type="PANTHER" id="PTHR34701:SF1">
    <property type="entry name" value="TRANSCRIPTIONAL REGULATOR MRAZ"/>
    <property type="match status" value="1"/>
</dbReference>
<evidence type="ECO:0000256" key="6">
    <source>
        <dbReference type="ARBA" id="ARBA00023163"/>
    </source>
</evidence>
<comment type="subcellular location">
    <subcellularLocation>
        <location evidence="7">Cytoplasm</location>
        <location evidence="7">Nucleoid</location>
    </subcellularLocation>
</comment>
<dbReference type="STRING" id="1963862.B4O97_13365"/>
<feature type="domain" description="SpoVT-AbrB" evidence="8">
    <location>
        <begin position="5"/>
        <end position="48"/>
    </location>
</feature>
<dbReference type="RefSeq" id="WP_083051543.1">
    <property type="nucleotide sequence ID" value="NZ_CAXXQO010000004.1"/>
</dbReference>
<dbReference type="PROSITE" id="PS51740">
    <property type="entry name" value="SPOVT_ABRB"/>
    <property type="match status" value="2"/>
</dbReference>
<name>A0A1Y1RW43_9SPIO</name>
<keyword evidence="9" id="KW-0132">Cell division</keyword>
<dbReference type="GO" id="GO:0000976">
    <property type="term" value="F:transcription cis-regulatory region binding"/>
    <property type="evidence" value="ECO:0007669"/>
    <property type="project" value="TreeGrafter"/>
</dbReference>
<dbReference type="InterPro" id="IPR038619">
    <property type="entry name" value="MraZ_sf"/>
</dbReference>
<evidence type="ECO:0000259" key="8">
    <source>
        <dbReference type="PROSITE" id="PS51740"/>
    </source>
</evidence>
<keyword evidence="2 7" id="KW-0963">Cytoplasm</keyword>
<dbReference type="InterPro" id="IPR020603">
    <property type="entry name" value="MraZ_dom"/>
</dbReference>
<keyword evidence="5 7" id="KW-0238">DNA-binding</keyword>
<evidence type="ECO:0000256" key="7">
    <source>
        <dbReference type="HAMAP-Rule" id="MF_01008"/>
    </source>
</evidence>
<dbReference type="InterPro" id="IPR037914">
    <property type="entry name" value="SpoVT-AbrB_sf"/>
</dbReference>
<feature type="domain" description="SpoVT-AbrB" evidence="8">
    <location>
        <begin position="78"/>
        <end position="121"/>
    </location>
</feature>
<protein>
    <recommendedName>
        <fullName evidence="1 7">Transcriptional regulator MraZ</fullName>
    </recommendedName>
</protein>
<keyword evidence="3" id="KW-0677">Repeat</keyword>
<keyword evidence="4 7" id="KW-0805">Transcription regulation</keyword>
<gene>
    <name evidence="7" type="primary">mraZ</name>
    <name evidence="9" type="ORF">B4O97_13365</name>
</gene>
<dbReference type="GO" id="GO:2000143">
    <property type="term" value="P:negative regulation of DNA-templated transcription initiation"/>
    <property type="evidence" value="ECO:0007669"/>
    <property type="project" value="TreeGrafter"/>
</dbReference>
<keyword evidence="9" id="KW-0131">Cell cycle</keyword>
<evidence type="ECO:0000256" key="5">
    <source>
        <dbReference type="ARBA" id="ARBA00023125"/>
    </source>
</evidence>
<dbReference type="Proteomes" id="UP000192343">
    <property type="component" value="Unassembled WGS sequence"/>
</dbReference>
<comment type="subunit">
    <text evidence="7">Forms oligomers.</text>
</comment>
<dbReference type="InterPro" id="IPR003444">
    <property type="entry name" value="MraZ"/>
</dbReference>
<dbReference type="InterPro" id="IPR035644">
    <property type="entry name" value="MraZ_C"/>
</dbReference>
<keyword evidence="6 7" id="KW-0804">Transcription</keyword>
<dbReference type="GO" id="GO:0051301">
    <property type="term" value="P:cell division"/>
    <property type="evidence" value="ECO:0007669"/>
    <property type="project" value="UniProtKB-KW"/>
</dbReference>
<keyword evidence="10" id="KW-1185">Reference proteome</keyword>
<dbReference type="EMBL" id="MWQY01000014">
    <property type="protein sequence ID" value="ORC34296.1"/>
    <property type="molecule type" value="Genomic_DNA"/>
</dbReference>
<reference evidence="9 10" key="1">
    <citation type="submission" date="2017-03" db="EMBL/GenBank/DDBJ databases">
        <title>Draft Genome sequence of Marispirochaeta sp. strain JC444.</title>
        <authorList>
            <person name="Shivani Y."/>
            <person name="Subhash Y."/>
            <person name="Sasikala C."/>
            <person name="Ramana C."/>
        </authorList>
    </citation>
    <scope>NUCLEOTIDE SEQUENCE [LARGE SCALE GENOMIC DNA]</scope>
    <source>
        <strain evidence="9 10">JC444</strain>
    </source>
</reference>
<organism evidence="9 10">
    <name type="scientific">Marispirochaeta aestuarii</name>
    <dbReference type="NCBI Taxonomy" id="1963862"/>
    <lineage>
        <taxon>Bacteria</taxon>
        <taxon>Pseudomonadati</taxon>
        <taxon>Spirochaetota</taxon>
        <taxon>Spirochaetia</taxon>
        <taxon>Spirochaetales</taxon>
        <taxon>Spirochaetaceae</taxon>
        <taxon>Marispirochaeta</taxon>
    </lineage>
</organism>
<dbReference type="GO" id="GO:0009295">
    <property type="term" value="C:nucleoid"/>
    <property type="evidence" value="ECO:0007669"/>
    <property type="project" value="UniProtKB-SubCell"/>
</dbReference>
<dbReference type="InterPro" id="IPR035642">
    <property type="entry name" value="MraZ_N"/>
</dbReference>
<dbReference type="CDD" id="cd16320">
    <property type="entry name" value="MraZ_N"/>
    <property type="match status" value="1"/>
</dbReference>
<evidence type="ECO:0000256" key="3">
    <source>
        <dbReference type="ARBA" id="ARBA00022737"/>
    </source>
</evidence>
<comment type="similarity">
    <text evidence="7">Belongs to the MraZ family.</text>
</comment>
<evidence type="ECO:0000313" key="10">
    <source>
        <dbReference type="Proteomes" id="UP000192343"/>
    </source>
</evidence>
<dbReference type="GO" id="GO:0005737">
    <property type="term" value="C:cytoplasm"/>
    <property type="evidence" value="ECO:0007669"/>
    <property type="project" value="UniProtKB-UniRule"/>
</dbReference>
<dbReference type="HAMAP" id="MF_01008">
    <property type="entry name" value="MraZ"/>
    <property type="match status" value="1"/>
</dbReference>
<evidence type="ECO:0000256" key="1">
    <source>
        <dbReference type="ARBA" id="ARBA00013860"/>
    </source>
</evidence>
<dbReference type="NCBIfam" id="TIGR00242">
    <property type="entry name" value="division/cell wall cluster transcriptional repressor MraZ"/>
    <property type="match status" value="1"/>
</dbReference>
<dbReference type="Gene3D" id="3.40.1550.20">
    <property type="entry name" value="Transcriptional regulator MraZ domain"/>
    <property type="match status" value="1"/>
</dbReference>
<proteinExistence type="inferred from homology"/>
<dbReference type="PANTHER" id="PTHR34701">
    <property type="entry name" value="TRANSCRIPTIONAL REGULATOR MRAZ"/>
    <property type="match status" value="1"/>
</dbReference>
<dbReference type="AlphaFoldDB" id="A0A1Y1RW43"/>
<sequence length="146" mass="16858">MITGEYKNSLDDKGRLLIPSKLRTDLEGERLVLTRGVETCLWLFPLEQWKSLAEQLTQSTSLFQKRARILKRRIIAPAQEVEIDKAGRITIPPTLREYADLNKETIILGLENYMEIWNESSYQEDLESNEEEFMAAAEELGKILSL</sequence>
<evidence type="ECO:0000256" key="4">
    <source>
        <dbReference type="ARBA" id="ARBA00023015"/>
    </source>
</evidence>
<dbReference type="GO" id="GO:0003700">
    <property type="term" value="F:DNA-binding transcription factor activity"/>
    <property type="evidence" value="ECO:0007669"/>
    <property type="project" value="UniProtKB-UniRule"/>
</dbReference>
<comment type="caution">
    <text evidence="9">The sequence shown here is derived from an EMBL/GenBank/DDBJ whole genome shotgun (WGS) entry which is preliminary data.</text>
</comment>
<dbReference type="Pfam" id="PF02381">
    <property type="entry name" value="MraZ"/>
    <property type="match status" value="2"/>
</dbReference>
<accession>A0A1Y1RW43</accession>
<dbReference type="OrthoDB" id="9807753at2"/>
<dbReference type="SUPFAM" id="SSF89447">
    <property type="entry name" value="AbrB/MazE/MraZ-like"/>
    <property type="match status" value="1"/>
</dbReference>